<feature type="compositionally biased region" description="Acidic residues" evidence="1">
    <location>
        <begin position="470"/>
        <end position="479"/>
    </location>
</feature>
<name>A0A9P8Q8G5_WICPI</name>
<protein>
    <submittedName>
        <fullName evidence="2">Uncharacterized protein</fullName>
    </submittedName>
</protein>
<feature type="region of interest" description="Disordered" evidence="1">
    <location>
        <begin position="436"/>
        <end position="479"/>
    </location>
</feature>
<feature type="compositionally biased region" description="Polar residues" evidence="1">
    <location>
        <begin position="456"/>
        <end position="468"/>
    </location>
</feature>
<organism evidence="2 3">
    <name type="scientific">Wickerhamomyces pijperi</name>
    <name type="common">Yeast</name>
    <name type="synonym">Pichia pijperi</name>
    <dbReference type="NCBI Taxonomy" id="599730"/>
    <lineage>
        <taxon>Eukaryota</taxon>
        <taxon>Fungi</taxon>
        <taxon>Dikarya</taxon>
        <taxon>Ascomycota</taxon>
        <taxon>Saccharomycotina</taxon>
        <taxon>Saccharomycetes</taxon>
        <taxon>Phaffomycetales</taxon>
        <taxon>Wickerhamomycetaceae</taxon>
        <taxon>Wickerhamomyces</taxon>
    </lineage>
</organism>
<accession>A0A9P8Q8G5</accession>
<dbReference type="EMBL" id="JAEUBG010002324">
    <property type="protein sequence ID" value="KAH3684779.1"/>
    <property type="molecule type" value="Genomic_DNA"/>
</dbReference>
<dbReference type="AlphaFoldDB" id="A0A9P8Q8G5"/>
<reference evidence="2" key="2">
    <citation type="submission" date="2021-01" db="EMBL/GenBank/DDBJ databases">
        <authorList>
            <person name="Schikora-Tamarit M.A."/>
        </authorList>
    </citation>
    <scope>NUCLEOTIDE SEQUENCE</scope>
    <source>
        <strain evidence="2">CBS2887</strain>
    </source>
</reference>
<proteinExistence type="predicted"/>
<gene>
    <name evidence="2" type="ORF">WICPIJ_004243</name>
</gene>
<evidence type="ECO:0000256" key="1">
    <source>
        <dbReference type="SAM" id="MobiDB-lite"/>
    </source>
</evidence>
<evidence type="ECO:0000313" key="2">
    <source>
        <dbReference type="EMBL" id="KAH3684779.1"/>
    </source>
</evidence>
<feature type="compositionally biased region" description="Low complexity" evidence="1">
    <location>
        <begin position="444"/>
        <end position="455"/>
    </location>
</feature>
<keyword evidence="3" id="KW-1185">Reference proteome</keyword>
<comment type="caution">
    <text evidence="2">The sequence shown here is derived from an EMBL/GenBank/DDBJ whole genome shotgun (WGS) entry which is preliminary data.</text>
</comment>
<evidence type="ECO:0000313" key="3">
    <source>
        <dbReference type="Proteomes" id="UP000774326"/>
    </source>
</evidence>
<dbReference type="Proteomes" id="UP000774326">
    <property type="component" value="Unassembled WGS sequence"/>
</dbReference>
<dbReference type="OrthoDB" id="3980359at2759"/>
<feature type="region of interest" description="Disordered" evidence="1">
    <location>
        <begin position="242"/>
        <end position="274"/>
    </location>
</feature>
<reference evidence="2" key="1">
    <citation type="journal article" date="2021" name="Open Biol.">
        <title>Shared evolutionary footprints suggest mitochondrial oxidative damage underlies multiple complex I losses in fungi.</title>
        <authorList>
            <person name="Schikora-Tamarit M.A."/>
            <person name="Marcet-Houben M."/>
            <person name="Nosek J."/>
            <person name="Gabaldon T."/>
        </authorList>
    </citation>
    <scope>NUCLEOTIDE SEQUENCE</scope>
    <source>
        <strain evidence="2">CBS2887</strain>
    </source>
</reference>
<sequence length="495" mass="56165">MTYLQETSTLHPSDTIDLLINELESSIKVNPQNVCTKGLRSQSRDVTILTGFSFSQFSKLLMLFKLLDSPTNQLDVIVLLSNVMLMNTPISTFSTELSERIRDAIPSLFDLLDTISERKIISEQEYSDFLPIFRFYFLLLNYSRESYDFLQELRPSIKKILGKLLNFIVMSSLKSKNLNLIIIEILKILYSFIHLSMTLQPQVAAEDEEDLVDSDFLSGIDSSFVLSCNKFNLLYRKIISPHSPSSSQKSSISSPRTSIPSRSSSTSSTHSSISNPSIVTSVARSDSFSDELQFNSYDDILFHFGNVMLAIPTSISKNYMLNKVKFTENIIYYLNKYFLLFNMNKDSMNEDDMISKATSNLLTVDVLLNIDEDNEIKSVIQENLNFSNFSSLSFQKSPKYDNLKFVISELSKKSQQNNPSTHEFLQDTLQKISELPSMDNNKNSQAQESSDSSAATVSAGTDQTTHNQPTEDEIDELNDLFEKIEKNGIFKISMK</sequence>